<feature type="non-terminal residue" evidence="8">
    <location>
        <position position="1"/>
    </location>
</feature>
<dbReference type="Proteomes" id="UP000681967">
    <property type="component" value="Unassembled WGS sequence"/>
</dbReference>
<evidence type="ECO:0000256" key="5">
    <source>
        <dbReference type="ARBA" id="ARBA00022967"/>
    </source>
</evidence>
<sequence>FIRLLQSKWIDWDMKMYYEPNNVPAQARTTTLNEELGQIEYIFSDKTGTLTQVMIL</sequence>
<keyword evidence="4" id="KW-0067">ATP-binding</keyword>
<evidence type="ECO:0000256" key="3">
    <source>
        <dbReference type="ARBA" id="ARBA00022741"/>
    </source>
</evidence>
<evidence type="ECO:0000313" key="8">
    <source>
        <dbReference type="EMBL" id="CAF5168670.1"/>
    </source>
</evidence>
<keyword evidence="6" id="KW-1133">Transmembrane helix</keyword>
<keyword evidence="2" id="KW-0812">Transmembrane</keyword>
<dbReference type="InterPro" id="IPR018303">
    <property type="entry name" value="ATPase_P-typ_P_site"/>
</dbReference>
<dbReference type="EMBL" id="CAJOBJ010386153">
    <property type="protein sequence ID" value="CAF5229062.1"/>
    <property type="molecule type" value="Genomic_DNA"/>
</dbReference>
<dbReference type="AlphaFoldDB" id="A0A8S3GQG7"/>
<comment type="caution">
    <text evidence="8">The sequence shown here is derived from an EMBL/GenBank/DDBJ whole genome shotgun (WGS) entry which is preliminary data.</text>
</comment>
<keyword evidence="5" id="KW-1278">Translocase</keyword>
<dbReference type="GO" id="GO:0005886">
    <property type="term" value="C:plasma membrane"/>
    <property type="evidence" value="ECO:0007669"/>
    <property type="project" value="TreeGrafter"/>
</dbReference>
<keyword evidence="7" id="KW-0472">Membrane</keyword>
<accession>A0A8S3GQG7</accession>
<gene>
    <name evidence="8" type="ORF">BYL167_LOCUS76683</name>
    <name evidence="9" type="ORF">GIL414_LOCUS88487</name>
    <name evidence="10" type="ORF">SMN809_LOCUS86465</name>
</gene>
<dbReference type="GO" id="GO:0140326">
    <property type="term" value="F:ATPase-coupled intramembrane lipid transporter activity"/>
    <property type="evidence" value="ECO:0007669"/>
    <property type="project" value="TreeGrafter"/>
</dbReference>
<evidence type="ECO:0000313" key="9">
    <source>
        <dbReference type="EMBL" id="CAF5229062.1"/>
    </source>
</evidence>
<evidence type="ECO:0000256" key="1">
    <source>
        <dbReference type="ARBA" id="ARBA00004141"/>
    </source>
</evidence>
<evidence type="ECO:0000313" key="10">
    <source>
        <dbReference type="EMBL" id="CAF5229545.1"/>
    </source>
</evidence>
<dbReference type="GO" id="GO:0007030">
    <property type="term" value="P:Golgi organization"/>
    <property type="evidence" value="ECO:0007669"/>
    <property type="project" value="TreeGrafter"/>
</dbReference>
<dbReference type="EMBL" id="CAJOBH010277205">
    <property type="protein sequence ID" value="CAF5168670.1"/>
    <property type="molecule type" value="Genomic_DNA"/>
</dbReference>
<comment type="subcellular location">
    <subcellularLocation>
        <location evidence="1">Membrane</location>
        <topology evidence="1">Multi-pass membrane protein</topology>
    </subcellularLocation>
</comment>
<dbReference type="PANTHER" id="PTHR24092">
    <property type="entry name" value="PROBABLE PHOSPHOLIPID-TRANSPORTING ATPASE"/>
    <property type="match status" value="1"/>
</dbReference>
<dbReference type="FunFam" id="3.40.50.1000:FF:000001">
    <property type="entry name" value="Phospholipid-transporting ATPase IC"/>
    <property type="match status" value="1"/>
</dbReference>
<dbReference type="GO" id="GO:0005524">
    <property type="term" value="F:ATP binding"/>
    <property type="evidence" value="ECO:0007669"/>
    <property type="project" value="UniProtKB-KW"/>
</dbReference>
<keyword evidence="3" id="KW-0547">Nucleotide-binding</keyword>
<proteinExistence type="predicted"/>
<dbReference type="Proteomes" id="UP000676336">
    <property type="component" value="Unassembled WGS sequence"/>
</dbReference>
<dbReference type="GO" id="GO:0005802">
    <property type="term" value="C:trans-Golgi network"/>
    <property type="evidence" value="ECO:0007669"/>
    <property type="project" value="TreeGrafter"/>
</dbReference>
<name>A0A8S3GQG7_9BILA</name>
<evidence type="ECO:0000256" key="6">
    <source>
        <dbReference type="ARBA" id="ARBA00022989"/>
    </source>
</evidence>
<dbReference type="PANTHER" id="PTHR24092:SF190">
    <property type="entry name" value="PHOSPHOLIPID-TRANSPORTING ATPASE"/>
    <property type="match status" value="1"/>
</dbReference>
<dbReference type="PROSITE" id="PS00154">
    <property type="entry name" value="ATPASE_E1_E2"/>
    <property type="match status" value="1"/>
</dbReference>
<evidence type="ECO:0000256" key="7">
    <source>
        <dbReference type="ARBA" id="ARBA00023136"/>
    </source>
</evidence>
<evidence type="ECO:0000313" key="11">
    <source>
        <dbReference type="Proteomes" id="UP000681967"/>
    </source>
</evidence>
<reference evidence="8" key="1">
    <citation type="submission" date="2021-02" db="EMBL/GenBank/DDBJ databases">
        <authorList>
            <person name="Nowell W R."/>
        </authorList>
    </citation>
    <scope>NUCLEOTIDE SEQUENCE</scope>
</reference>
<dbReference type="GO" id="GO:0045332">
    <property type="term" value="P:phospholipid translocation"/>
    <property type="evidence" value="ECO:0007669"/>
    <property type="project" value="TreeGrafter"/>
</dbReference>
<protein>
    <submittedName>
        <fullName evidence="8">Uncharacterized protein</fullName>
    </submittedName>
</protein>
<dbReference type="Proteomes" id="UP000681720">
    <property type="component" value="Unassembled WGS sequence"/>
</dbReference>
<dbReference type="EMBL" id="CAJOBI010371016">
    <property type="protein sequence ID" value="CAF5229545.1"/>
    <property type="molecule type" value="Genomic_DNA"/>
</dbReference>
<evidence type="ECO:0000256" key="4">
    <source>
        <dbReference type="ARBA" id="ARBA00022840"/>
    </source>
</evidence>
<evidence type="ECO:0000256" key="2">
    <source>
        <dbReference type="ARBA" id="ARBA00022692"/>
    </source>
</evidence>
<organism evidence="8 11">
    <name type="scientific">Rotaria magnacalcarata</name>
    <dbReference type="NCBI Taxonomy" id="392030"/>
    <lineage>
        <taxon>Eukaryota</taxon>
        <taxon>Metazoa</taxon>
        <taxon>Spiralia</taxon>
        <taxon>Gnathifera</taxon>
        <taxon>Rotifera</taxon>
        <taxon>Eurotatoria</taxon>
        <taxon>Bdelloidea</taxon>
        <taxon>Philodinida</taxon>
        <taxon>Philodinidae</taxon>
        <taxon>Rotaria</taxon>
    </lineage>
</organism>